<accession>A0ABW8LHA6</accession>
<name>A0ABW8LHA6_9ACTN</name>
<dbReference type="RefSeq" id="WP_404746025.1">
    <property type="nucleotide sequence ID" value="NZ_JBJDQH010000003.1"/>
</dbReference>
<feature type="region of interest" description="Disordered" evidence="1">
    <location>
        <begin position="1"/>
        <end position="84"/>
    </location>
</feature>
<feature type="compositionally biased region" description="Low complexity" evidence="1">
    <location>
        <begin position="43"/>
        <end position="72"/>
    </location>
</feature>
<keyword evidence="2" id="KW-1133">Transmembrane helix</keyword>
<reference evidence="3 4" key="1">
    <citation type="submission" date="2024-11" db="EMBL/GenBank/DDBJ databases">
        <title>The Natural Products Discovery Center: Release of the First 8490 Sequenced Strains for Exploring Actinobacteria Biosynthetic Diversity.</title>
        <authorList>
            <person name="Kalkreuter E."/>
            <person name="Kautsar S.A."/>
            <person name="Yang D."/>
            <person name="Bader C.D."/>
            <person name="Teijaro C.N."/>
            <person name="Fluegel L."/>
            <person name="Davis C.M."/>
            <person name="Simpson J.R."/>
            <person name="Lauterbach L."/>
            <person name="Steele A.D."/>
            <person name="Gui C."/>
            <person name="Meng S."/>
            <person name="Li G."/>
            <person name="Viehrig K."/>
            <person name="Ye F."/>
            <person name="Su P."/>
            <person name="Kiefer A.F."/>
            <person name="Nichols A."/>
            <person name="Cepeda A.J."/>
            <person name="Yan W."/>
            <person name="Fan B."/>
            <person name="Jiang Y."/>
            <person name="Adhikari A."/>
            <person name="Zheng C.-J."/>
            <person name="Schuster L."/>
            <person name="Cowan T.M."/>
            <person name="Smanski M.J."/>
            <person name="Chevrette M.G."/>
            <person name="De Carvalho L.P.S."/>
            <person name="Shen B."/>
        </authorList>
    </citation>
    <scope>NUCLEOTIDE SEQUENCE [LARGE SCALE GENOMIC DNA]</scope>
    <source>
        <strain evidence="3 4">NPDC020863</strain>
    </source>
</reference>
<dbReference type="Proteomes" id="UP001620295">
    <property type="component" value="Unassembled WGS sequence"/>
</dbReference>
<dbReference type="SUPFAM" id="SSF81995">
    <property type="entry name" value="beta-sandwich domain of Sec23/24"/>
    <property type="match status" value="1"/>
</dbReference>
<gene>
    <name evidence="3" type="ORF">ACI2L5_10130</name>
</gene>
<sequence>MSHNQPPPGPYGPPPAQPPGPPSGQPPQGVPNPYAQGIPNSAPNPYAQGGGPYAAPQPGYGYPQQPGYGYPQTPQPPQSGGGKGKTMGLVIGAVVVIGAIVGGVVLLGGGDDGKLTDDGKDYRLTAPRTVLGEYTNDGGDSTAKPLDAEEAEAFGLTAGTGVNAEWATSGDAKKLEMLGAYGDVKDPEKSVDAFFSNLKKRAETAGSGDSDALVVGSPEAKSPEGFDNGVMKCQMIKAKEEPDPDEPSTLALCAWADFDTVAVVVPHEGTKGLTLDESAKIAADLRREVRVEVPKSS</sequence>
<feature type="transmembrane region" description="Helical" evidence="2">
    <location>
        <begin position="87"/>
        <end position="107"/>
    </location>
</feature>
<comment type="caution">
    <text evidence="3">The sequence shown here is derived from an EMBL/GenBank/DDBJ whole genome shotgun (WGS) entry which is preliminary data.</text>
</comment>
<keyword evidence="2" id="KW-0812">Transmembrane</keyword>
<evidence type="ECO:0000313" key="3">
    <source>
        <dbReference type="EMBL" id="MFK4265292.1"/>
    </source>
</evidence>
<evidence type="ECO:0000256" key="2">
    <source>
        <dbReference type="SAM" id="Phobius"/>
    </source>
</evidence>
<organism evidence="3 4">
    <name type="scientific">Streptomyces milbemycinicus</name>
    <dbReference type="NCBI Taxonomy" id="476552"/>
    <lineage>
        <taxon>Bacteria</taxon>
        <taxon>Bacillati</taxon>
        <taxon>Actinomycetota</taxon>
        <taxon>Actinomycetes</taxon>
        <taxon>Kitasatosporales</taxon>
        <taxon>Streptomycetaceae</taxon>
        <taxon>Streptomyces</taxon>
    </lineage>
</organism>
<keyword evidence="2" id="KW-0472">Membrane</keyword>
<feature type="compositionally biased region" description="Pro residues" evidence="1">
    <location>
        <begin position="1"/>
        <end position="30"/>
    </location>
</feature>
<evidence type="ECO:0000313" key="4">
    <source>
        <dbReference type="Proteomes" id="UP001620295"/>
    </source>
</evidence>
<evidence type="ECO:0000256" key="1">
    <source>
        <dbReference type="SAM" id="MobiDB-lite"/>
    </source>
</evidence>
<proteinExistence type="predicted"/>
<protein>
    <submittedName>
        <fullName evidence="3">Uncharacterized protein</fullName>
    </submittedName>
</protein>
<feature type="region of interest" description="Disordered" evidence="1">
    <location>
        <begin position="206"/>
        <end position="227"/>
    </location>
</feature>
<keyword evidence="4" id="KW-1185">Reference proteome</keyword>
<dbReference type="EMBL" id="JBJDQH010000003">
    <property type="protein sequence ID" value="MFK4265292.1"/>
    <property type="molecule type" value="Genomic_DNA"/>
</dbReference>